<keyword evidence="8" id="KW-1185">Reference proteome</keyword>
<comment type="similarity">
    <text evidence="2">Belongs to the EBP2 family.</text>
</comment>
<dbReference type="GO" id="GO:0030687">
    <property type="term" value="C:preribosome, large subunit precursor"/>
    <property type="evidence" value="ECO:0007669"/>
    <property type="project" value="TreeGrafter"/>
</dbReference>
<comment type="caution">
    <text evidence="7">The sequence shown here is derived from an EMBL/GenBank/DDBJ whole genome shotgun (WGS) entry which is preliminary data.</text>
</comment>
<dbReference type="AlphaFoldDB" id="A0A9P5Z5D0"/>
<feature type="compositionally biased region" description="Basic and acidic residues" evidence="6">
    <location>
        <begin position="373"/>
        <end position="382"/>
    </location>
</feature>
<name>A0A9P5Z5D0_9AGAR</name>
<dbReference type="PANTHER" id="PTHR13028">
    <property type="entry name" value="RRNA PROCESSING PROTEIN EBNA1-BINDING PROTEIN-RELATED"/>
    <property type="match status" value="1"/>
</dbReference>
<evidence type="ECO:0000256" key="3">
    <source>
        <dbReference type="ARBA" id="ARBA00022517"/>
    </source>
</evidence>
<evidence type="ECO:0000313" key="8">
    <source>
        <dbReference type="Proteomes" id="UP000807469"/>
    </source>
</evidence>
<keyword evidence="4" id="KW-0175">Coiled coil</keyword>
<feature type="compositionally biased region" description="Gly residues" evidence="6">
    <location>
        <begin position="404"/>
        <end position="451"/>
    </location>
</feature>
<keyword evidence="5" id="KW-0539">Nucleus</keyword>
<dbReference type="Proteomes" id="UP000807469">
    <property type="component" value="Unassembled WGS sequence"/>
</dbReference>
<dbReference type="InterPro" id="IPR008610">
    <property type="entry name" value="Ebp2"/>
</dbReference>
<keyword evidence="3" id="KW-0690">Ribosome biogenesis</keyword>
<evidence type="ECO:0000256" key="5">
    <source>
        <dbReference type="ARBA" id="ARBA00023242"/>
    </source>
</evidence>
<organism evidence="7 8">
    <name type="scientific">Pholiota conissans</name>
    <dbReference type="NCBI Taxonomy" id="109636"/>
    <lineage>
        <taxon>Eukaryota</taxon>
        <taxon>Fungi</taxon>
        <taxon>Dikarya</taxon>
        <taxon>Basidiomycota</taxon>
        <taxon>Agaricomycotina</taxon>
        <taxon>Agaricomycetes</taxon>
        <taxon>Agaricomycetidae</taxon>
        <taxon>Agaricales</taxon>
        <taxon>Agaricineae</taxon>
        <taxon>Strophariaceae</taxon>
        <taxon>Pholiota</taxon>
    </lineage>
</organism>
<dbReference type="GO" id="GO:0042273">
    <property type="term" value="P:ribosomal large subunit biogenesis"/>
    <property type="evidence" value="ECO:0007669"/>
    <property type="project" value="TreeGrafter"/>
</dbReference>
<feature type="region of interest" description="Disordered" evidence="6">
    <location>
        <begin position="1"/>
        <end position="183"/>
    </location>
</feature>
<accession>A0A9P5Z5D0</accession>
<evidence type="ECO:0000256" key="1">
    <source>
        <dbReference type="ARBA" id="ARBA00004604"/>
    </source>
</evidence>
<feature type="compositionally biased region" description="Acidic residues" evidence="6">
    <location>
        <begin position="111"/>
        <end position="180"/>
    </location>
</feature>
<dbReference type="GO" id="GO:0005730">
    <property type="term" value="C:nucleolus"/>
    <property type="evidence" value="ECO:0007669"/>
    <property type="project" value="UniProtKB-SubCell"/>
</dbReference>
<feature type="compositionally biased region" description="Basic and acidic residues" evidence="6">
    <location>
        <begin position="315"/>
        <end position="328"/>
    </location>
</feature>
<evidence type="ECO:0000313" key="7">
    <source>
        <dbReference type="EMBL" id="KAF9481151.1"/>
    </source>
</evidence>
<feature type="compositionally biased region" description="Low complexity" evidence="6">
    <location>
        <begin position="1"/>
        <end position="10"/>
    </location>
</feature>
<proteinExistence type="inferred from homology"/>
<dbReference type="GO" id="GO:0006364">
    <property type="term" value="P:rRNA processing"/>
    <property type="evidence" value="ECO:0007669"/>
    <property type="project" value="TreeGrafter"/>
</dbReference>
<sequence>MAKSSAVISSKKAHALHKSTTGKSGLKSTTKTAGKVKAASPPPEPVEDEDDEDEEEWEDEDEDEEEEDDDDDDEEDDGDDGVDEEGMARLMKLLGDDGLDDIGHAQLDALAGEDEGSEDEDDEENEDESAGEDEEGEKLEAQSGDEAEDSDEGGEEDAEMDEDEDEEAFALDEAESVDEDAVPRQKVEIDNKVVLEQIRETIKLDPSLPWTETLVLSYPHTIDVDVDDDLKRELAFYKQALHSANEARARAAKLNFPFTRPSDYFAEMIKSDAHMERIRVRLLDESAGIKKSELKRKEREGKKFGKQVQVEKIKEREKSKKEMEERLKGLKRKRKDVLDKPSGGGDDDFDIQVEDALADRPAKRGRASNGRGIPRDARDKKYGFGGATRHSKSNTRESTDDFGPGAGRGRGRGGARGGRGASRGGSRGGFGGGRGGRGGASGGRGGGGGRGGSKRLGKSRRMASK</sequence>
<comment type="subcellular location">
    <subcellularLocation>
        <location evidence="1">Nucleus</location>
        <location evidence="1">Nucleolus</location>
    </subcellularLocation>
</comment>
<feature type="compositionally biased region" description="Basic residues" evidence="6">
    <location>
        <begin position="452"/>
        <end position="465"/>
    </location>
</feature>
<evidence type="ECO:0000256" key="4">
    <source>
        <dbReference type="ARBA" id="ARBA00023054"/>
    </source>
</evidence>
<gene>
    <name evidence="7" type="ORF">BDN70DRAFT_876774</name>
</gene>
<dbReference type="Pfam" id="PF05890">
    <property type="entry name" value="Ebp2"/>
    <property type="match status" value="1"/>
</dbReference>
<feature type="compositionally biased region" description="Acidic residues" evidence="6">
    <location>
        <begin position="45"/>
        <end position="85"/>
    </location>
</feature>
<feature type="compositionally biased region" description="Low complexity" evidence="6">
    <location>
        <begin position="18"/>
        <end position="35"/>
    </location>
</feature>
<dbReference type="EMBL" id="MU155183">
    <property type="protein sequence ID" value="KAF9481151.1"/>
    <property type="molecule type" value="Genomic_DNA"/>
</dbReference>
<reference evidence="7" key="1">
    <citation type="submission" date="2020-11" db="EMBL/GenBank/DDBJ databases">
        <authorList>
            <consortium name="DOE Joint Genome Institute"/>
            <person name="Ahrendt S."/>
            <person name="Riley R."/>
            <person name="Andreopoulos W."/>
            <person name="Labutti K."/>
            <person name="Pangilinan J."/>
            <person name="Ruiz-Duenas F.J."/>
            <person name="Barrasa J.M."/>
            <person name="Sanchez-Garcia M."/>
            <person name="Camarero S."/>
            <person name="Miyauchi S."/>
            <person name="Serrano A."/>
            <person name="Linde D."/>
            <person name="Babiker R."/>
            <person name="Drula E."/>
            <person name="Ayuso-Fernandez I."/>
            <person name="Pacheco R."/>
            <person name="Padilla G."/>
            <person name="Ferreira P."/>
            <person name="Barriuso J."/>
            <person name="Kellner H."/>
            <person name="Castanera R."/>
            <person name="Alfaro M."/>
            <person name="Ramirez L."/>
            <person name="Pisabarro A.G."/>
            <person name="Kuo A."/>
            <person name="Tritt A."/>
            <person name="Lipzen A."/>
            <person name="He G."/>
            <person name="Yan M."/>
            <person name="Ng V."/>
            <person name="Cullen D."/>
            <person name="Martin F."/>
            <person name="Rosso M.-N."/>
            <person name="Henrissat B."/>
            <person name="Hibbett D."/>
            <person name="Martinez A.T."/>
            <person name="Grigoriev I.V."/>
        </authorList>
    </citation>
    <scope>NUCLEOTIDE SEQUENCE</scope>
    <source>
        <strain evidence="7">CIRM-BRFM 674</strain>
    </source>
</reference>
<feature type="region of interest" description="Disordered" evidence="6">
    <location>
        <begin position="315"/>
        <end position="465"/>
    </location>
</feature>
<evidence type="ECO:0000256" key="6">
    <source>
        <dbReference type="SAM" id="MobiDB-lite"/>
    </source>
</evidence>
<dbReference type="PANTHER" id="PTHR13028:SF0">
    <property type="entry name" value="RRNA-PROCESSING PROTEIN EBP2-RELATED"/>
    <property type="match status" value="1"/>
</dbReference>
<protein>
    <submittedName>
        <fullName evidence="7">Ebp2-domain-containing protein</fullName>
    </submittedName>
</protein>
<dbReference type="OrthoDB" id="443772at2759"/>
<evidence type="ECO:0000256" key="2">
    <source>
        <dbReference type="ARBA" id="ARBA00007336"/>
    </source>
</evidence>
<dbReference type="GO" id="GO:0034399">
    <property type="term" value="C:nuclear periphery"/>
    <property type="evidence" value="ECO:0007669"/>
    <property type="project" value="TreeGrafter"/>
</dbReference>